<keyword evidence="1" id="KW-0472">Membrane</keyword>
<organism evidence="2 3">
    <name type="scientific">Pseudomonas syringae</name>
    <dbReference type="NCBI Taxonomy" id="317"/>
    <lineage>
        <taxon>Bacteria</taxon>
        <taxon>Pseudomonadati</taxon>
        <taxon>Pseudomonadota</taxon>
        <taxon>Gammaproteobacteria</taxon>
        <taxon>Pseudomonadales</taxon>
        <taxon>Pseudomonadaceae</taxon>
        <taxon>Pseudomonas</taxon>
    </lineage>
</organism>
<accession>A0A085VQN4</accession>
<keyword evidence="1" id="KW-0812">Transmembrane</keyword>
<gene>
    <name evidence="2" type="ORF">IV01_02790</name>
</gene>
<dbReference type="Proteomes" id="UP000028631">
    <property type="component" value="Unassembled WGS sequence"/>
</dbReference>
<dbReference type="Pfam" id="PF11804">
    <property type="entry name" value="DUF3325"/>
    <property type="match status" value="1"/>
</dbReference>
<dbReference type="PATRIC" id="fig|317.175.peg.585"/>
<comment type="caution">
    <text evidence="2">The sequence shown here is derived from an EMBL/GenBank/DDBJ whole genome shotgun (WGS) entry which is preliminary data.</text>
</comment>
<dbReference type="RefSeq" id="WP_032625784.1">
    <property type="nucleotide sequence ID" value="NZ_JPQU01000016.1"/>
</dbReference>
<protein>
    <recommendedName>
        <fullName evidence="4">DUF3325 domain-containing protein</fullName>
    </recommendedName>
</protein>
<reference evidence="2 3" key="1">
    <citation type="submission" date="2014-07" db="EMBL/GenBank/DDBJ databases">
        <title>Draft Genome Sequences of Environmental Pseudomonas syringae strains.</title>
        <authorList>
            <person name="Baltrus D.A."/>
            <person name="Berge O."/>
            <person name="Morris C."/>
        </authorList>
    </citation>
    <scope>NUCLEOTIDE SEQUENCE [LARGE SCALE GENOMIC DNA]</scope>
    <source>
        <strain evidence="2 3">GAW0119</strain>
    </source>
</reference>
<evidence type="ECO:0000313" key="2">
    <source>
        <dbReference type="EMBL" id="KFE57747.1"/>
    </source>
</evidence>
<feature type="transmembrane region" description="Helical" evidence="1">
    <location>
        <begin position="67"/>
        <end position="84"/>
    </location>
</feature>
<keyword evidence="1" id="KW-1133">Transmembrane helix</keyword>
<dbReference type="AlphaFoldDB" id="A0A085VQN4"/>
<dbReference type="OrthoDB" id="6009065at2"/>
<evidence type="ECO:0000256" key="1">
    <source>
        <dbReference type="SAM" id="Phobius"/>
    </source>
</evidence>
<dbReference type="InterPro" id="IPR021762">
    <property type="entry name" value="DUF3325"/>
</dbReference>
<dbReference type="EMBL" id="JPQU01000016">
    <property type="protein sequence ID" value="KFE57747.1"/>
    <property type="molecule type" value="Genomic_DNA"/>
</dbReference>
<feature type="transmembrane region" description="Helical" evidence="1">
    <location>
        <begin position="90"/>
        <end position="109"/>
    </location>
</feature>
<name>A0A085VQN4_PSESX</name>
<keyword evidence="3" id="KW-1185">Reference proteome</keyword>
<proteinExistence type="predicted"/>
<sequence>MLLATLLCYVGFTALCLSMSKHYGELLHSKLGVGRGRLLKLLGWALLCLSLSCALSDPAWGMALVEWFAALMASALLLVFLIPFRPRLALILAAAGLLLSPVAAFNQLLV</sequence>
<evidence type="ECO:0008006" key="4">
    <source>
        <dbReference type="Google" id="ProtNLM"/>
    </source>
</evidence>
<evidence type="ECO:0000313" key="3">
    <source>
        <dbReference type="Proteomes" id="UP000028631"/>
    </source>
</evidence>